<keyword evidence="2 5" id="KW-0689">Ribosomal protein</keyword>
<dbReference type="CDD" id="cd23702">
    <property type="entry name" value="eL14"/>
    <property type="match status" value="1"/>
</dbReference>
<gene>
    <name evidence="5" type="ORF">Rsub_07415</name>
</gene>
<dbReference type="Proteomes" id="UP000247498">
    <property type="component" value="Unassembled WGS sequence"/>
</dbReference>
<dbReference type="Pfam" id="PF01929">
    <property type="entry name" value="Ribosomal_L14e"/>
    <property type="match status" value="1"/>
</dbReference>
<comment type="caution">
    <text evidence="5">The sequence shown here is derived from an EMBL/GenBank/DDBJ whole genome shotgun (WGS) entry which is preliminary data.</text>
</comment>
<organism evidence="5 6">
    <name type="scientific">Raphidocelis subcapitata</name>
    <dbReference type="NCBI Taxonomy" id="307507"/>
    <lineage>
        <taxon>Eukaryota</taxon>
        <taxon>Viridiplantae</taxon>
        <taxon>Chlorophyta</taxon>
        <taxon>core chlorophytes</taxon>
        <taxon>Chlorophyceae</taxon>
        <taxon>CS clade</taxon>
        <taxon>Sphaeropleales</taxon>
        <taxon>Selenastraceae</taxon>
        <taxon>Raphidocelis</taxon>
    </lineage>
</organism>
<dbReference type="GO" id="GO:0022625">
    <property type="term" value="C:cytosolic large ribosomal subunit"/>
    <property type="evidence" value="ECO:0007669"/>
    <property type="project" value="TreeGrafter"/>
</dbReference>
<evidence type="ECO:0000313" key="6">
    <source>
        <dbReference type="Proteomes" id="UP000247498"/>
    </source>
</evidence>
<dbReference type="GO" id="GO:0042273">
    <property type="term" value="P:ribosomal large subunit biogenesis"/>
    <property type="evidence" value="ECO:0007669"/>
    <property type="project" value="TreeGrafter"/>
</dbReference>
<dbReference type="STRING" id="307507.A0A2V0P531"/>
<dbReference type="InterPro" id="IPR039660">
    <property type="entry name" value="Ribosomal_eL14"/>
</dbReference>
<dbReference type="FunCoup" id="A0A2V0P531">
    <property type="interactions" value="1856"/>
</dbReference>
<keyword evidence="6" id="KW-1185">Reference proteome</keyword>
<sequence length="133" mass="14792">MPFKRYVEIGRVAMVNYGPECGTLVVISDVVDQNRALVDAPGFTRRVETFKRLTLTDFKLEIPRLASKKVLNEAWSAADISAKFASTAWGKKLASRAAKAAMTDFDRYKAAVVKSKKGRLIRQAVNKLKKSAK</sequence>
<dbReference type="InterPro" id="IPR008991">
    <property type="entry name" value="Translation_prot_SH3-like_sf"/>
</dbReference>
<dbReference type="PANTHER" id="PTHR11127">
    <property type="entry name" value="60S RIBOSOMAL PROTEIN L14"/>
    <property type="match status" value="1"/>
</dbReference>
<keyword evidence="3" id="KW-0687">Ribonucleoprotein</keyword>
<evidence type="ECO:0000313" key="5">
    <source>
        <dbReference type="EMBL" id="GBF94679.1"/>
    </source>
</evidence>
<comment type="similarity">
    <text evidence="1">Belongs to the eukaryotic ribosomal protein eL14 family.</text>
</comment>
<dbReference type="GO" id="GO:0003735">
    <property type="term" value="F:structural constituent of ribosome"/>
    <property type="evidence" value="ECO:0007669"/>
    <property type="project" value="InterPro"/>
</dbReference>
<dbReference type="InParanoid" id="A0A2V0P531"/>
<dbReference type="InterPro" id="IPR014722">
    <property type="entry name" value="Rib_uL2_dom2"/>
</dbReference>
<dbReference type="EMBL" id="BDRX01000054">
    <property type="protein sequence ID" value="GBF94679.1"/>
    <property type="molecule type" value="Genomic_DNA"/>
</dbReference>
<evidence type="ECO:0000256" key="2">
    <source>
        <dbReference type="ARBA" id="ARBA00022980"/>
    </source>
</evidence>
<reference evidence="5 6" key="1">
    <citation type="journal article" date="2018" name="Sci. Rep.">
        <title>Raphidocelis subcapitata (=Pseudokirchneriella subcapitata) provides an insight into genome evolution and environmental adaptations in the Sphaeropleales.</title>
        <authorList>
            <person name="Suzuki S."/>
            <person name="Yamaguchi H."/>
            <person name="Nakajima N."/>
            <person name="Kawachi M."/>
        </authorList>
    </citation>
    <scope>NUCLEOTIDE SEQUENCE [LARGE SCALE GENOMIC DNA]</scope>
    <source>
        <strain evidence="5 6">NIES-35</strain>
    </source>
</reference>
<accession>A0A2V0P531</accession>
<evidence type="ECO:0000256" key="3">
    <source>
        <dbReference type="ARBA" id="ARBA00023274"/>
    </source>
</evidence>
<dbReference type="AlphaFoldDB" id="A0A2V0P531"/>
<dbReference type="GO" id="GO:0006412">
    <property type="term" value="P:translation"/>
    <property type="evidence" value="ECO:0007669"/>
    <property type="project" value="InterPro"/>
</dbReference>
<evidence type="ECO:0000256" key="1">
    <source>
        <dbReference type="ARBA" id="ARBA00006592"/>
    </source>
</evidence>
<feature type="domain" description="Large ribosomal subunit protein eL14" evidence="4">
    <location>
        <begin position="45"/>
        <end position="117"/>
    </location>
</feature>
<proteinExistence type="inferred from homology"/>
<protein>
    <submittedName>
        <fullName evidence="5">60S ribosomal protein L14</fullName>
    </submittedName>
</protein>
<name>A0A2V0P531_9CHLO</name>
<dbReference type="Gene3D" id="6.10.250.2270">
    <property type="match status" value="1"/>
</dbReference>
<dbReference type="SUPFAM" id="SSF50104">
    <property type="entry name" value="Translation proteins SH3-like domain"/>
    <property type="match status" value="1"/>
</dbReference>
<evidence type="ECO:0000259" key="4">
    <source>
        <dbReference type="Pfam" id="PF01929"/>
    </source>
</evidence>
<dbReference type="PANTHER" id="PTHR11127:SF2">
    <property type="entry name" value="LARGE RIBOSOMAL SUBUNIT PROTEIN EL14"/>
    <property type="match status" value="1"/>
</dbReference>
<dbReference type="GO" id="GO:0003723">
    <property type="term" value="F:RNA binding"/>
    <property type="evidence" value="ECO:0007669"/>
    <property type="project" value="InterPro"/>
</dbReference>
<dbReference type="Gene3D" id="2.30.30.30">
    <property type="match status" value="1"/>
</dbReference>
<dbReference type="InterPro" id="IPR002784">
    <property type="entry name" value="Ribosomal_eL14_dom"/>
</dbReference>
<dbReference type="OrthoDB" id="1875589at2759"/>